<dbReference type="SUPFAM" id="SSF52218">
    <property type="entry name" value="Flavoproteins"/>
    <property type="match status" value="1"/>
</dbReference>
<dbReference type="OrthoDB" id="1739094at2"/>
<evidence type="ECO:0000313" key="2">
    <source>
        <dbReference type="EMBL" id="QAT42991.1"/>
    </source>
</evidence>
<protein>
    <submittedName>
        <fullName evidence="2">Flavodoxin</fullName>
    </submittedName>
</protein>
<dbReference type="GO" id="GO:0006783">
    <property type="term" value="P:heme biosynthetic process"/>
    <property type="evidence" value="ECO:0007669"/>
    <property type="project" value="TreeGrafter"/>
</dbReference>
<dbReference type="InterPro" id="IPR029039">
    <property type="entry name" value="Flavoprotein-like_sf"/>
</dbReference>
<evidence type="ECO:0000313" key="3">
    <source>
        <dbReference type="Proteomes" id="UP000287601"/>
    </source>
</evidence>
<dbReference type="Pfam" id="PF12724">
    <property type="entry name" value="Flavodoxin_5"/>
    <property type="match status" value="1"/>
</dbReference>
<name>A0A410PVM2_9FIRM</name>
<dbReference type="InterPro" id="IPR026816">
    <property type="entry name" value="Flavodoxin_dom"/>
</dbReference>
<reference evidence="2 3" key="1">
    <citation type="submission" date="2019-01" db="EMBL/GenBank/DDBJ databases">
        <title>Draft genomes of a novel of Aminipila strains.</title>
        <authorList>
            <person name="Ma S."/>
        </authorList>
    </citation>
    <scope>NUCLEOTIDE SEQUENCE [LARGE SCALE GENOMIC DNA]</scope>
    <source>
        <strain evidence="3">JN-39</strain>
    </source>
</reference>
<sequence>MKTTVRYYTRSGNTKKLAEAIAKEAGAEAKECSAPLTEPVDLLFLGGSVYWGGIDKNLRQFIAQLDKEKVKCVAVFGTSALKKEPDLELEKLVREKGIPVSRHSFHCWGAFAAMHKGHPDSDDLKQAANFVQAALNEVK</sequence>
<evidence type="ECO:0000259" key="1">
    <source>
        <dbReference type="Pfam" id="PF12724"/>
    </source>
</evidence>
<dbReference type="InterPro" id="IPR052200">
    <property type="entry name" value="Protoporphyrinogen_IX_DH"/>
</dbReference>
<feature type="domain" description="Flavodoxin" evidence="1">
    <location>
        <begin position="5"/>
        <end position="84"/>
    </location>
</feature>
<dbReference type="GO" id="GO:0010181">
    <property type="term" value="F:FMN binding"/>
    <property type="evidence" value="ECO:0007669"/>
    <property type="project" value="TreeGrafter"/>
</dbReference>
<dbReference type="GO" id="GO:0070819">
    <property type="term" value="F:menaquinone-dependent protoporphyrinogen oxidase activity"/>
    <property type="evidence" value="ECO:0007669"/>
    <property type="project" value="TreeGrafter"/>
</dbReference>
<dbReference type="EMBL" id="CP035281">
    <property type="protein sequence ID" value="QAT42991.1"/>
    <property type="molecule type" value="Genomic_DNA"/>
</dbReference>
<dbReference type="RefSeq" id="WP_128745640.1">
    <property type="nucleotide sequence ID" value="NZ_CP035281.1"/>
</dbReference>
<dbReference type="PANTHER" id="PTHR38030">
    <property type="entry name" value="PROTOPORPHYRINOGEN IX DEHYDROGENASE [MENAQUINONE]"/>
    <property type="match status" value="1"/>
</dbReference>
<organism evidence="2 3">
    <name type="scientific">Aminipila luticellarii</name>
    <dbReference type="NCBI Taxonomy" id="2507160"/>
    <lineage>
        <taxon>Bacteria</taxon>
        <taxon>Bacillati</taxon>
        <taxon>Bacillota</taxon>
        <taxon>Clostridia</taxon>
        <taxon>Peptostreptococcales</taxon>
        <taxon>Anaerovoracaceae</taxon>
        <taxon>Aminipila</taxon>
    </lineage>
</organism>
<proteinExistence type="predicted"/>
<accession>A0A410PVM2</accession>
<gene>
    <name evidence="2" type="ORF">EQM06_06935</name>
</gene>
<dbReference type="AlphaFoldDB" id="A0A410PVM2"/>
<dbReference type="KEGG" id="amij:EQM06_06935"/>
<dbReference type="Gene3D" id="3.40.50.360">
    <property type="match status" value="1"/>
</dbReference>
<dbReference type="PANTHER" id="PTHR38030:SF2">
    <property type="entry name" value="PROTOPORPHYRINOGEN IX DEHYDROGENASE [QUINONE]"/>
    <property type="match status" value="1"/>
</dbReference>
<keyword evidence="3" id="KW-1185">Reference proteome</keyword>
<dbReference type="Proteomes" id="UP000287601">
    <property type="component" value="Chromosome"/>
</dbReference>